<dbReference type="InterPro" id="IPR005471">
    <property type="entry name" value="Tscrpt_reg_IclR_N"/>
</dbReference>
<dbReference type="PANTHER" id="PTHR30136:SF24">
    <property type="entry name" value="HTH-TYPE TRANSCRIPTIONAL REPRESSOR ALLR"/>
    <property type="match status" value="1"/>
</dbReference>
<reference evidence="6 7" key="1">
    <citation type="submission" date="2015-12" db="EMBL/GenBank/DDBJ databases">
        <authorList>
            <person name="Shamseldin A."/>
            <person name="Moawad H."/>
            <person name="Abd El-Rahim W.M."/>
            <person name="Sadowsky M.J."/>
        </authorList>
    </citation>
    <scope>NUCLEOTIDE SEQUENCE [LARGE SCALE GENOMIC DNA]</scope>
    <source>
        <strain evidence="6 7">Ar51</strain>
    </source>
</reference>
<evidence type="ECO:0000313" key="6">
    <source>
        <dbReference type="EMBL" id="ALV41962.1"/>
    </source>
</evidence>
<keyword evidence="3" id="KW-0804">Transcription</keyword>
<dbReference type="EMBL" id="CP013747">
    <property type="protein sequence ID" value="ALV41962.1"/>
    <property type="molecule type" value="Genomic_DNA"/>
</dbReference>
<dbReference type="KEGG" id="psul:AU252_12985"/>
<dbReference type="GO" id="GO:0003700">
    <property type="term" value="F:DNA-binding transcription factor activity"/>
    <property type="evidence" value="ECO:0007669"/>
    <property type="project" value="TreeGrafter"/>
</dbReference>
<dbReference type="InterPro" id="IPR036388">
    <property type="entry name" value="WH-like_DNA-bd_sf"/>
</dbReference>
<dbReference type="GO" id="GO:0003677">
    <property type="term" value="F:DNA binding"/>
    <property type="evidence" value="ECO:0007669"/>
    <property type="project" value="UniProtKB-KW"/>
</dbReference>
<feature type="domain" description="HTH iclR-type" evidence="4">
    <location>
        <begin position="10"/>
        <end position="72"/>
    </location>
</feature>
<dbReference type="RefSeq" id="WP_058931086.1">
    <property type="nucleotide sequence ID" value="NZ_CP013747.1"/>
</dbReference>
<evidence type="ECO:0000256" key="2">
    <source>
        <dbReference type="ARBA" id="ARBA00023125"/>
    </source>
</evidence>
<dbReference type="PROSITE" id="PS51078">
    <property type="entry name" value="ICLR_ED"/>
    <property type="match status" value="1"/>
</dbReference>
<dbReference type="STRING" id="121292.AU252_12985"/>
<accession>A0A0U3Q9T5</accession>
<sequence length="247" mass="26663">MNYRPSHSGSGPASNSLRLLEIVARFGTGTTAKEITDALRMPPATAYRLLNALVGDEYLVRTSDLRGFALGHAISGLVTAANPPTVPTAARTVLEEFRQGNRFAVHLFMFRSASLRIADEDPDYPLHSVYEMLRYPHTSAPGKLMLAELGNSVFPLPSGQLVKLTEDTITDSGQLYKQLAEIRLNGQASEINELESGSASLALPVRQPDGSVGAALCLTGPAERFTTISEHAEAARELTTRLSPLLF</sequence>
<dbReference type="PROSITE" id="PS51077">
    <property type="entry name" value="HTH_ICLR"/>
    <property type="match status" value="1"/>
</dbReference>
<dbReference type="SUPFAM" id="SSF55781">
    <property type="entry name" value="GAF domain-like"/>
    <property type="match status" value="1"/>
</dbReference>
<dbReference type="InterPro" id="IPR029016">
    <property type="entry name" value="GAF-like_dom_sf"/>
</dbReference>
<proteinExistence type="predicted"/>
<dbReference type="Proteomes" id="UP000065151">
    <property type="component" value="Chromosome"/>
</dbReference>
<dbReference type="InterPro" id="IPR014757">
    <property type="entry name" value="Tscrpt_reg_IclR_C"/>
</dbReference>
<gene>
    <name evidence="6" type="ORF">AU252_12985</name>
</gene>
<dbReference type="SUPFAM" id="SSF46785">
    <property type="entry name" value="Winged helix' DNA-binding domain"/>
    <property type="match status" value="1"/>
</dbReference>
<evidence type="ECO:0000259" key="5">
    <source>
        <dbReference type="PROSITE" id="PS51078"/>
    </source>
</evidence>
<dbReference type="Pfam" id="PF09339">
    <property type="entry name" value="HTH_IclR"/>
    <property type="match status" value="1"/>
</dbReference>
<dbReference type="Gene3D" id="3.30.450.40">
    <property type="match status" value="1"/>
</dbReference>
<dbReference type="GO" id="GO:0045892">
    <property type="term" value="P:negative regulation of DNA-templated transcription"/>
    <property type="evidence" value="ECO:0007669"/>
    <property type="project" value="TreeGrafter"/>
</dbReference>
<dbReference type="Gene3D" id="1.10.10.10">
    <property type="entry name" value="Winged helix-like DNA-binding domain superfamily/Winged helix DNA-binding domain"/>
    <property type="match status" value="1"/>
</dbReference>
<evidence type="ECO:0000313" key="7">
    <source>
        <dbReference type="Proteomes" id="UP000065151"/>
    </source>
</evidence>
<organism evidence="6">
    <name type="scientific">Pseudarthrobacter sulfonivorans</name>
    <dbReference type="NCBI Taxonomy" id="121292"/>
    <lineage>
        <taxon>Bacteria</taxon>
        <taxon>Bacillati</taxon>
        <taxon>Actinomycetota</taxon>
        <taxon>Actinomycetes</taxon>
        <taxon>Micrococcales</taxon>
        <taxon>Micrococcaceae</taxon>
        <taxon>Pseudarthrobacter</taxon>
    </lineage>
</organism>
<feature type="domain" description="IclR-ED" evidence="5">
    <location>
        <begin position="66"/>
        <end position="247"/>
    </location>
</feature>
<dbReference type="InterPro" id="IPR050707">
    <property type="entry name" value="HTH_MetabolicPath_Reg"/>
</dbReference>
<keyword evidence="2" id="KW-0238">DNA-binding</keyword>
<dbReference type="AlphaFoldDB" id="A0A0U3Q9T5"/>
<dbReference type="InterPro" id="IPR036390">
    <property type="entry name" value="WH_DNA-bd_sf"/>
</dbReference>
<name>A0A0U3Q9T5_9MICC</name>
<keyword evidence="1" id="KW-0805">Transcription regulation</keyword>
<evidence type="ECO:0000256" key="1">
    <source>
        <dbReference type="ARBA" id="ARBA00023015"/>
    </source>
</evidence>
<dbReference type="Pfam" id="PF01614">
    <property type="entry name" value="IclR_C"/>
    <property type="match status" value="1"/>
</dbReference>
<evidence type="ECO:0000259" key="4">
    <source>
        <dbReference type="PROSITE" id="PS51077"/>
    </source>
</evidence>
<evidence type="ECO:0000256" key="3">
    <source>
        <dbReference type="ARBA" id="ARBA00023163"/>
    </source>
</evidence>
<protein>
    <submittedName>
        <fullName evidence="6">IclR family transcriptional regulator</fullName>
    </submittedName>
</protein>
<dbReference type="PANTHER" id="PTHR30136">
    <property type="entry name" value="HELIX-TURN-HELIX TRANSCRIPTIONAL REGULATOR, ICLR FAMILY"/>
    <property type="match status" value="1"/>
</dbReference>